<evidence type="ECO:0000259" key="1">
    <source>
        <dbReference type="Pfam" id="PF07596"/>
    </source>
</evidence>
<gene>
    <name evidence="2" type="ORF">DTL42_15320</name>
</gene>
<protein>
    <submittedName>
        <fullName evidence="2">DUF1559 domain-containing protein</fullName>
    </submittedName>
</protein>
<proteinExistence type="predicted"/>
<dbReference type="Proteomes" id="UP000253562">
    <property type="component" value="Unassembled WGS sequence"/>
</dbReference>
<name>A0A368KSR8_9BACT</name>
<organism evidence="2 3">
    <name type="scientific">Bremerella cremea</name>
    <dbReference type="NCBI Taxonomy" id="1031537"/>
    <lineage>
        <taxon>Bacteria</taxon>
        <taxon>Pseudomonadati</taxon>
        <taxon>Planctomycetota</taxon>
        <taxon>Planctomycetia</taxon>
        <taxon>Pirellulales</taxon>
        <taxon>Pirellulaceae</taxon>
        <taxon>Bremerella</taxon>
    </lineage>
</organism>
<evidence type="ECO:0000313" key="2">
    <source>
        <dbReference type="EMBL" id="RCS46336.1"/>
    </source>
</evidence>
<sequence>MLCQSFTASRFSSLRLYLLPTLMGLATLLSLLPTSALAEQATSEFPTLAEVVPLDLCYMVGEANFSLLHELNQRNQEPGPLGPHAKPMEFPPGLNRNITDQAVLVPLGSIQKLLWANAADYRYGAPSLLLIQTVRNIDVAELKKTHELAPDLDLTNTFEIKPFGGGRLARMIAPNRIVIASSQEHMDTFVEFQDKPINRRKSGASLFSESNFIFRYAQRKRPDQEEQVISDEQISEDPILKIIGSLDRTITQLVFQASVADDHSLLLKLEGQFNSAEAAKDASLKYKMGKAMLDSFFELYLEDTKLPPTFDSPAVENWPHLVLALKQLLENAQVEVNGNDCVIQTKCDPDLYDTLVNIWNKMPQVTARSNDLFRLRKVLSALEIYHLIHGHYPPSVIFDEESGHARSWRVELLKLMQDDDLKDLYEQYRKDEPWNSEANLKLLDASVSVFSSSWETDPHAASFYYVLGEGTPFDDEEPNRDQITDPRSETVLIVSADRNIPWTMPEDLNFEDTIDLNKLGIWNNDQVLVGTADNRTWILLKDFSPESWQNILLKADGKRVKIPEQYRPLKRAK</sequence>
<dbReference type="EMBL" id="QPEX01000030">
    <property type="protein sequence ID" value="RCS46336.1"/>
    <property type="molecule type" value="Genomic_DNA"/>
</dbReference>
<comment type="caution">
    <text evidence="2">The sequence shown here is derived from an EMBL/GenBank/DDBJ whole genome shotgun (WGS) entry which is preliminary data.</text>
</comment>
<dbReference type="Pfam" id="PF07596">
    <property type="entry name" value="SBP_bac_10"/>
    <property type="match status" value="1"/>
</dbReference>
<evidence type="ECO:0000313" key="3">
    <source>
        <dbReference type="Proteomes" id="UP000253562"/>
    </source>
</evidence>
<accession>A0A368KSR8</accession>
<dbReference type="AlphaFoldDB" id="A0A368KSR8"/>
<reference evidence="2 3" key="1">
    <citation type="submission" date="2018-07" db="EMBL/GenBank/DDBJ databases">
        <title>Comparative genomes isolates from brazilian mangrove.</title>
        <authorList>
            <person name="De Araujo J.E."/>
            <person name="Taketani R.G."/>
            <person name="Silva M.C.P."/>
            <person name="Lourenco M.V."/>
            <person name="Oliveira V.M."/>
            <person name="Andreote F.D."/>
        </authorList>
    </citation>
    <scope>NUCLEOTIDE SEQUENCE [LARGE SCALE GENOMIC DNA]</scope>
    <source>
        <strain evidence="2 3">HEX PRIS-MGV</strain>
    </source>
</reference>
<feature type="domain" description="DUF1559" evidence="1">
    <location>
        <begin position="375"/>
        <end position="511"/>
    </location>
</feature>
<dbReference type="InterPro" id="IPR011453">
    <property type="entry name" value="DUF1559"/>
</dbReference>